<keyword evidence="1" id="KW-1133">Transmembrane helix</keyword>
<sequence>MSSAFMVNESQSWWVSLMSVVWWWAYGSVRVSGIGVGEKDPDDFWLGVHNVSPVERTLSIELLPIMAGEWDTFNSLFKH</sequence>
<evidence type="ECO:0000313" key="3">
    <source>
        <dbReference type="Proteomes" id="UP000068067"/>
    </source>
</evidence>
<evidence type="ECO:0000256" key="1">
    <source>
        <dbReference type="SAM" id="Phobius"/>
    </source>
</evidence>
<gene>
    <name evidence="2" type="ORF">CDES_07070</name>
</gene>
<protein>
    <submittedName>
        <fullName evidence="2">Putative membrane protein</fullName>
    </submittedName>
</protein>
<keyword evidence="3" id="KW-1185">Reference proteome</keyword>
<keyword evidence="1" id="KW-0472">Membrane</keyword>
<evidence type="ECO:0000313" key="2">
    <source>
        <dbReference type="EMBL" id="ALC05827.1"/>
    </source>
</evidence>
<feature type="transmembrane region" description="Helical" evidence="1">
    <location>
        <begin position="12"/>
        <end position="29"/>
    </location>
</feature>
<dbReference type="Proteomes" id="UP000068067">
    <property type="component" value="Chromosome"/>
</dbReference>
<organism evidence="2 3">
    <name type="scientific">Corynebacterium deserti GIMN1.010</name>
    <dbReference type="NCBI Taxonomy" id="931089"/>
    <lineage>
        <taxon>Bacteria</taxon>
        <taxon>Bacillati</taxon>
        <taxon>Actinomycetota</taxon>
        <taxon>Actinomycetes</taxon>
        <taxon>Mycobacteriales</taxon>
        <taxon>Corynebacteriaceae</taxon>
        <taxon>Corynebacterium</taxon>
    </lineage>
</organism>
<proteinExistence type="predicted"/>
<keyword evidence="1" id="KW-0812">Transmembrane</keyword>
<dbReference type="PATRIC" id="fig|931089.4.peg.1430"/>
<accession>A0A0M4CG18</accession>
<name>A0A0M4CG18_9CORY</name>
<dbReference type="KEGG" id="cdx:CDES_07070"/>
<dbReference type="EMBL" id="CP009220">
    <property type="protein sequence ID" value="ALC05827.1"/>
    <property type="molecule type" value="Genomic_DNA"/>
</dbReference>
<reference evidence="2 3" key="1">
    <citation type="submission" date="2014-08" db="EMBL/GenBank/DDBJ databases">
        <title>Complete genome sequence of Corynebacterium deserti GIMN1.010 (=DSM 45689), isolated from desert sand in western China.</title>
        <authorList>
            <person name="Ruckert C."/>
            <person name="Albersmeier A."/>
            <person name="Kalinowski J."/>
        </authorList>
    </citation>
    <scope>NUCLEOTIDE SEQUENCE [LARGE SCALE GENOMIC DNA]</scope>
    <source>
        <strain evidence="2 3">GIMN1.010</strain>
    </source>
</reference>
<dbReference type="AlphaFoldDB" id="A0A0M4CG18"/>